<sequence length="109" mass="12399">MSCRDCSDIRPVSRKFATCAQCRTRVGRTQRSVSTCGGLFLIVARGGKLPRPDRSAVADFHCRWVHLREPDFKGQLLRARTESQGTAKRARRFGYPPKLKRLVKLLGWP</sequence>
<proteinExistence type="predicted"/>
<dbReference type="Proteomes" id="UP000326268">
    <property type="component" value="Unassembled WGS sequence"/>
</dbReference>
<organism evidence="1 2">
    <name type="scientific">Aspergillus caelatus</name>
    <dbReference type="NCBI Taxonomy" id="61420"/>
    <lineage>
        <taxon>Eukaryota</taxon>
        <taxon>Fungi</taxon>
        <taxon>Dikarya</taxon>
        <taxon>Ascomycota</taxon>
        <taxon>Pezizomycotina</taxon>
        <taxon>Eurotiomycetes</taxon>
        <taxon>Eurotiomycetidae</taxon>
        <taxon>Eurotiales</taxon>
        <taxon>Aspergillaceae</taxon>
        <taxon>Aspergillus</taxon>
        <taxon>Aspergillus subgen. Circumdati</taxon>
    </lineage>
</organism>
<dbReference type="GeneID" id="43651828"/>
<protein>
    <submittedName>
        <fullName evidence="1">Uncharacterized protein</fullName>
    </submittedName>
</protein>
<evidence type="ECO:0000313" key="2">
    <source>
        <dbReference type="Proteomes" id="UP000326268"/>
    </source>
</evidence>
<gene>
    <name evidence="1" type="ORF">BDV27DRAFT_130274</name>
</gene>
<dbReference type="AlphaFoldDB" id="A0A5N7A1W2"/>
<reference evidence="1 2" key="1">
    <citation type="submission" date="2019-04" db="EMBL/GenBank/DDBJ databases">
        <title>Friends and foes A comparative genomics studyof 23 Aspergillus species from section Flavi.</title>
        <authorList>
            <consortium name="DOE Joint Genome Institute"/>
            <person name="Kjaerbolling I."/>
            <person name="Vesth T."/>
            <person name="Frisvad J.C."/>
            <person name="Nybo J.L."/>
            <person name="Theobald S."/>
            <person name="Kildgaard S."/>
            <person name="Isbrandt T."/>
            <person name="Kuo A."/>
            <person name="Sato A."/>
            <person name="Lyhne E.K."/>
            <person name="Kogle M.E."/>
            <person name="Wiebenga A."/>
            <person name="Kun R.S."/>
            <person name="Lubbers R.J."/>
            <person name="Makela M.R."/>
            <person name="Barry K."/>
            <person name="Chovatia M."/>
            <person name="Clum A."/>
            <person name="Daum C."/>
            <person name="Haridas S."/>
            <person name="He G."/>
            <person name="LaButti K."/>
            <person name="Lipzen A."/>
            <person name="Mondo S."/>
            <person name="Riley R."/>
            <person name="Salamov A."/>
            <person name="Simmons B.A."/>
            <person name="Magnuson J.K."/>
            <person name="Henrissat B."/>
            <person name="Mortensen U.H."/>
            <person name="Larsen T.O."/>
            <person name="Devries R.P."/>
            <person name="Grigoriev I.V."/>
            <person name="Machida M."/>
            <person name="Baker S.E."/>
            <person name="Andersen M.R."/>
        </authorList>
    </citation>
    <scope>NUCLEOTIDE SEQUENCE [LARGE SCALE GENOMIC DNA]</scope>
    <source>
        <strain evidence="1 2">CBS 763.97</strain>
    </source>
</reference>
<dbReference type="RefSeq" id="XP_031926280.1">
    <property type="nucleotide sequence ID" value="XM_032067382.1"/>
</dbReference>
<dbReference type="OrthoDB" id="10441914at2759"/>
<name>A0A5N7A1W2_9EURO</name>
<dbReference type="EMBL" id="ML737682">
    <property type="protein sequence ID" value="KAE8363199.1"/>
    <property type="molecule type" value="Genomic_DNA"/>
</dbReference>
<evidence type="ECO:0000313" key="1">
    <source>
        <dbReference type="EMBL" id="KAE8363199.1"/>
    </source>
</evidence>
<keyword evidence="2" id="KW-1185">Reference proteome</keyword>
<accession>A0A5N7A1W2</accession>